<evidence type="ECO:0000313" key="2">
    <source>
        <dbReference type="Proteomes" id="UP000290289"/>
    </source>
</evidence>
<dbReference type="AlphaFoldDB" id="A0A498HXV0"/>
<sequence length="90" mass="10427">MLTFPPRFVCSLGAYAETSPPRGLTLRGNKYRQIYRVFSATPVWIPRFIFSKSEFIRINSYSSGPYSSVPSPTKWSLRPQCRLKMNFDRA</sequence>
<reference evidence="1 2" key="1">
    <citation type="submission" date="2018-10" db="EMBL/GenBank/DDBJ databases">
        <title>A high-quality apple genome assembly.</title>
        <authorList>
            <person name="Hu J."/>
        </authorList>
    </citation>
    <scope>NUCLEOTIDE SEQUENCE [LARGE SCALE GENOMIC DNA]</scope>
    <source>
        <strain evidence="2">cv. HFTH1</strain>
        <tissue evidence="1">Young leaf</tissue>
    </source>
</reference>
<dbReference type="EMBL" id="RDQH01000340">
    <property type="protein sequence ID" value="RXH76458.1"/>
    <property type="molecule type" value="Genomic_DNA"/>
</dbReference>
<accession>A0A498HXV0</accession>
<proteinExistence type="predicted"/>
<organism evidence="1 2">
    <name type="scientific">Malus domestica</name>
    <name type="common">Apple</name>
    <name type="synonym">Pyrus malus</name>
    <dbReference type="NCBI Taxonomy" id="3750"/>
    <lineage>
        <taxon>Eukaryota</taxon>
        <taxon>Viridiplantae</taxon>
        <taxon>Streptophyta</taxon>
        <taxon>Embryophyta</taxon>
        <taxon>Tracheophyta</taxon>
        <taxon>Spermatophyta</taxon>
        <taxon>Magnoliopsida</taxon>
        <taxon>eudicotyledons</taxon>
        <taxon>Gunneridae</taxon>
        <taxon>Pentapetalae</taxon>
        <taxon>rosids</taxon>
        <taxon>fabids</taxon>
        <taxon>Rosales</taxon>
        <taxon>Rosaceae</taxon>
        <taxon>Amygdaloideae</taxon>
        <taxon>Maleae</taxon>
        <taxon>Malus</taxon>
    </lineage>
</organism>
<evidence type="ECO:0000313" key="1">
    <source>
        <dbReference type="EMBL" id="RXH76458.1"/>
    </source>
</evidence>
<dbReference type="Proteomes" id="UP000290289">
    <property type="component" value="Chromosome 14"/>
</dbReference>
<gene>
    <name evidence="1" type="ORF">DVH24_019346</name>
</gene>
<protein>
    <submittedName>
        <fullName evidence="1">Uncharacterized protein</fullName>
    </submittedName>
</protein>
<keyword evidence="2" id="KW-1185">Reference proteome</keyword>
<name>A0A498HXV0_MALDO</name>
<comment type="caution">
    <text evidence="1">The sequence shown here is derived from an EMBL/GenBank/DDBJ whole genome shotgun (WGS) entry which is preliminary data.</text>
</comment>